<dbReference type="Gene3D" id="3.40.250.10">
    <property type="entry name" value="Rhodanese-like domain"/>
    <property type="match status" value="1"/>
</dbReference>
<reference evidence="2" key="2">
    <citation type="submission" date="2025-08" db="UniProtKB">
        <authorList>
            <consortium name="Ensembl"/>
        </authorList>
    </citation>
    <scope>IDENTIFICATION</scope>
    <source>
        <strain evidence="2">Brown Norway</strain>
    </source>
</reference>
<reference evidence="2" key="3">
    <citation type="submission" date="2025-09" db="UniProtKB">
        <authorList>
            <consortium name="Ensembl"/>
        </authorList>
    </citation>
    <scope>IDENTIFICATION</scope>
    <source>
        <strain evidence="2">Brown Norway</strain>
    </source>
</reference>
<dbReference type="PANTHER" id="PTHR44086">
    <property type="entry name" value="THIOSULFATE SULFURTRANSFERASE RDL2, MITOCHONDRIAL-RELATED"/>
    <property type="match status" value="1"/>
</dbReference>
<dbReference type="PANTHER" id="PTHR44086:SF10">
    <property type="entry name" value="THIOSULFATE SULFURTRANSFERASE_RHODANESE-LIKE DOMAIN-CONTAINING PROTEIN 3"/>
    <property type="match status" value="1"/>
</dbReference>
<dbReference type="Proteomes" id="UP000002494">
    <property type="component" value="Chromosome 5"/>
</dbReference>
<keyword evidence="3" id="KW-1185">Reference proteome</keyword>
<evidence type="ECO:0000259" key="1">
    <source>
        <dbReference type="PROSITE" id="PS50206"/>
    </source>
</evidence>
<evidence type="ECO:0007829" key="4">
    <source>
        <dbReference type="PeptideAtlas" id="A0ABK0LHM8"/>
    </source>
</evidence>
<accession>A0ABK0LHM8</accession>
<evidence type="ECO:0000313" key="2">
    <source>
        <dbReference type="Ensembl" id="ENSRNOP00000110405.1"/>
    </source>
</evidence>
<sequence>MLARLVLGTSCRAVLGSVEPALGGLKSRWGSSQHFCSTLSKDVTYRELKNLLNSKDIMLIDVRNTWEILEHGKIPGSVNIPLDEVGEALQMNPREFKEKYGEEKPSKSDRLVFSCLAGVRSKKAMDTAISLGFNSPGYPGTPSVEPTSLSLAEIPSPPSFMQHCIQLFLFWVYL</sequence>
<dbReference type="PROSITE" id="PS50206">
    <property type="entry name" value="RHODANESE_3"/>
    <property type="match status" value="1"/>
</dbReference>
<dbReference type="SMART" id="SM00450">
    <property type="entry name" value="RHOD"/>
    <property type="match status" value="1"/>
</dbReference>
<proteinExistence type="evidence at protein level"/>
<name>A0ABK0LHM8_RAT</name>
<evidence type="ECO:0000313" key="3">
    <source>
        <dbReference type="Proteomes" id="UP000002494"/>
    </source>
</evidence>
<dbReference type="GeneTree" id="ENSGT00940000163155"/>
<dbReference type="InterPro" id="IPR036873">
    <property type="entry name" value="Rhodanese-like_dom_sf"/>
</dbReference>
<dbReference type="SUPFAM" id="SSF52821">
    <property type="entry name" value="Rhodanese/Cell cycle control phosphatase"/>
    <property type="match status" value="1"/>
</dbReference>
<dbReference type="InterPro" id="IPR001763">
    <property type="entry name" value="Rhodanese-like_dom"/>
</dbReference>
<gene>
    <name evidence="2" type="primary">Tstd3</name>
</gene>
<reference evidence="2" key="1">
    <citation type="submission" date="2024-01" db="EMBL/GenBank/DDBJ databases">
        <title>GRCr8: a new rat reference genome assembly contstructed from accurate long reads and long range scaffolding.</title>
        <authorList>
            <person name="Doris P.A."/>
            <person name="Kalbfleisch T."/>
            <person name="Li K."/>
            <person name="Howe K."/>
            <person name="Wood J."/>
        </authorList>
    </citation>
    <scope>NUCLEOTIDE SEQUENCE [LARGE SCALE GENOMIC DNA]</scope>
    <source>
        <strain evidence="2">Brown Norway</strain>
    </source>
</reference>
<organism evidence="2 3">
    <name type="scientific">Rattus norvegicus</name>
    <name type="common">Rat</name>
    <dbReference type="NCBI Taxonomy" id="10116"/>
    <lineage>
        <taxon>Eukaryota</taxon>
        <taxon>Metazoa</taxon>
        <taxon>Chordata</taxon>
        <taxon>Craniata</taxon>
        <taxon>Vertebrata</taxon>
        <taxon>Euteleostomi</taxon>
        <taxon>Mammalia</taxon>
        <taxon>Eutheria</taxon>
        <taxon>Euarchontoglires</taxon>
        <taxon>Glires</taxon>
        <taxon>Rodentia</taxon>
        <taxon>Myomorpha</taxon>
        <taxon>Muroidea</taxon>
        <taxon>Muridae</taxon>
        <taxon>Murinae</taxon>
        <taxon>Rattus</taxon>
    </lineage>
</organism>
<dbReference type="Ensembl" id="ENSRNOT00000167860.1">
    <property type="protein sequence ID" value="ENSRNOP00000110405.1"/>
    <property type="gene ID" value="ENSRNOG00000028185.7"/>
</dbReference>
<protein>
    <submittedName>
        <fullName evidence="2">Thiosulfate sulfurtransferase like domain containing 3</fullName>
    </submittedName>
</protein>
<dbReference type="Pfam" id="PF00581">
    <property type="entry name" value="Rhodanese"/>
    <property type="match status" value="1"/>
</dbReference>
<feature type="domain" description="Rhodanese" evidence="1">
    <location>
        <begin position="53"/>
        <end position="145"/>
    </location>
</feature>
<keyword evidence="4" id="KW-1267">Proteomics identification</keyword>
<dbReference type="RGD" id="1563572">
    <property type="gene designation" value="Tstd3"/>
</dbReference>